<dbReference type="AlphaFoldDB" id="A0A6J4MYR0"/>
<dbReference type="EMBL" id="CADCUQ010000013">
    <property type="protein sequence ID" value="CAA9372594.1"/>
    <property type="molecule type" value="Genomic_DNA"/>
</dbReference>
<accession>A0A6J4MYR0</accession>
<protein>
    <submittedName>
        <fullName evidence="1">Uncharacterized protein</fullName>
    </submittedName>
</protein>
<organism evidence="1">
    <name type="scientific">uncultured Phycisphaerae bacterium</name>
    <dbReference type="NCBI Taxonomy" id="904963"/>
    <lineage>
        <taxon>Bacteria</taxon>
        <taxon>Pseudomonadati</taxon>
        <taxon>Planctomycetota</taxon>
        <taxon>Phycisphaerae</taxon>
        <taxon>environmental samples</taxon>
    </lineage>
</organism>
<reference evidence="1" key="1">
    <citation type="submission" date="2020-02" db="EMBL/GenBank/DDBJ databases">
        <authorList>
            <person name="Meier V. D."/>
        </authorList>
    </citation>
    <scope>NUCLEOTIDE SEQUENCE</scope>
    <source>
        <strain evidence="1">AVDCRST_MAG64</strain>
    </source>
</reference>
<name>A0A6J4MYR0_9BACT</name>
<evidence type="ECO:0000313" key="1">
    <source>
        <dbReference type="EMBL" id="CAA9372594.1"/>
    </source>
</evidence>
<sequence>MRFGDELEYGVVLTRRPNGEGGWHGHIGRSGLRYPCELLGRPTTMLFAIQEFATGTYSAGDYFLLTLDGEGVPLEFGTAVTFDWGERTGSESEKQGALRVRNRVLPALFASETFQRACWFVIDNREHETVADVQRMERLIVPPFEVERV</sequence>
<proteinExistence type="predicted"/>
<gene>
    <name evidence="1" type="ORF">AVDCRST_MAG64-53</name>
</gene>